<keyword evidence="11" id="KW-0472">Membrane</keyword>
<accession>A0A0G1P710</accession>
<keyword evidence="7" id="KW-0067">ATP-binding</keyword>
<keyword evidence="3" id="KW-0813">Transport</keyword>
<organism evidence="15 16">
    <name type="scientific">Candidatus Jorgensenbacteria bacterium GW2011_GWA2_45_13</name>
    <dbReference type="NCBI Taxonomy" id="1618662"/>
    <lineage>
        <taxon>Bacteria</taxon>
        <taxon>Candidatus Joergenseniibacteriota</taxon>
    </lineage>
</organism>
<dbReference type="GO" id="GO:0006886">
    <property type="term" value="P:intracellular protein transport"/>
    <property type="evidence" value="ECO:0007669"/>
    <property type="project" value="InterPro"/>
</dbReference>
<keyword evidence="10" id="KW-0811">Translocation</keyword>
<dbReference type="GO" id="GO:0005829">
    <property type="term" value="C:cytosol"/>
    <property type="evidence" value="ECO:0007669"/>
    <property type="project" value="TreeGrafter"/>
</dbReference>
<dbReference type="InterPro" id="IPR036266">
    <property type="entry name" value="SecA_Wing/Scaffold_sf"/>
</dbReference>
<dbReference type="SUPFAM" id="SSF52540">
    <property type="entry name" value="P-loop containing nucleoside triphosphate hydrolases"/>
    <property type="match status" value="1"/>
</dbReference>
<dbReference type="PROSITE" id="PS51194">
    <property type="entry name" value="HELICASE_CTER"/>
    <property type="match status" value="1"/>
</dbReference>
<evidence type="ECO:0000256" key="3">
    <source>
        <dbReference type="ARBA" id="ARBA00022448"/>
    </source>
</evidence>
<evidence type="ECO:0000256" key="8">
    <source>
        <dbReference type="ARBA" id="ARBA00022927"/>
    </source>
</evidence>
<dbReference type="GO" id="GO:0005524">
    <property type="term" value="F:ATP binding"/>
    <property type="evidence" value="ECO:0007669"/>
    <property type="project" value="UniProtKB-KW"/>
</dbReference>
<evidence type="ECO:0000256" key="1">
    <source>
        <dbReference type="ARBA" id="ARBA00004170"/>
    </source>
</evidence>
<dbReference type="InterPro" id="IPR020937">
    <property type="entry name" value="SecA_CS"/>
</dbReference>
<feature type="domain" description="Helicase C-terminal" evidence="13">
    <location>
        <begin position="1"/>
        <end position="168"/>
    </location>
</feature>
<comment type="caution">
    <text evidence="15">The sequence shown here is derived from an EMBL/GenBank/DDBJ whole genome shotgun (WGS) entry which is preliminary data.</text>
</comment>
<dbReference type="InterPro" id="IPR000185">
    <property type="entry name" value="SecA"/>
</dbReference>
<dbReference type="GO" id="GO:0043952">
    <property type="term" value="P:protein transport by the Sec complex"/>
    <property type="evidence" value="ECO:0007669"/>
    <property type="project" value="TreeGrafter"/>
</dbReference>
<dbReference type="InterPro" id="IPR044722">
    <property type="entry name" value="SecA_SF2_C"/>
</dbReference>
<evidence type="ECO:0000259" key="14">
    <source>
        <dbReference type="PROSITE" id="PS51196"/>
    </source>
</evidence>
<dbReference type="PANTHER" id="PTHR30612:SF0">
    <property type="entry name" value="CHLOROPLAST PROTEIN-TRANSPORTING ATPASE"/>
    <property type="match status" value="1"/>
</dbReference>
<dbReference type="SUPFAM" id="SSF81886">
    <property type="entry name" value="Helical scaffold and wing domains of SecA"/>
    <property type="match status" value="1"/>
</dbReference>
<dbReference type="GO" id="GO:0005886">
    <property type="term" value="C:plasma membrane"/>
    <property type="evidence" value="ECO:0007669"/>
    <property type="project" value="TreeGrafter"/>
</dbReference>
<dbReference type="Proteomes" id="UP000033966">
    <property type="component" value="Unassembled WGS sequence"/>
</dbReference>
<evidence type="ECO:0000256" key="7">
    <source>
        <dbReference type="ARBA" id="ARBA00022840"/>
    </source>
</evidence>
<gene>
    <name evidence="15" type="ORF">UW92_C0005G0001</name>
</gene>
<dbReference type="Gene3D" id="3.40.50.300">
    <property type="entry name" value="P-loop containing nucleotide triphosphate hydrolases"/>
    <property type="match status" value="1"/>
</dbReference>
<dbReference type="PROSITE" id="PS51196">
    <property type="entry name" value="SECA_MOTOR_DEAD"/>
    <property type="match status" value="1"/>
</dbReference>
<evidence type="ECO:0000259" key="13">
    <source>
        <dbReference type="PROSITE" id="PS51194"/>
    </source>
</evidence>
<dbReference type="InterPro" id="IPR027417">
    <property type="entry name" value="P-loop_NTPase"/>
</dbReference>
<dbReference type="Gene3D" id="1.10.3060.10">
    <property type="entry name" value="Helical scaffold and wing domains of SecA"/>
    <property type="match status" value="1"/>
</dbReference>
<dbReference type="Pfam" id="PF21090">
    <property type="entry name" value="P-loop_SecA"/>
    <property type="match status" value="1"/>
</dbReference>
<comment type="similarity">
    <text evidence="2">Belongs to the SecA family.</text>
</comment>
<dbReference type="PANTHER" id="PTHR30612">
    <property type="entry name" value="SECA INNER MEMBRANE COMPONENT OF SEC PROTEIN SECRETION SYSTEM"/>
    <property type="match status" value="1"/>
</dbReference>
<dbReference type="PATRIC" id="fig|1618662.3.peg.142"/>
<keyword evidence="5" id="KW-0963">Cytoplasm</keyword>
<keyword evidence="9" id="KW-1278">Translocase</keyword>
<feature type="region of interest" description="Disordered" evidence="12">
    <location>
        <begin position="341"/>
        <end position="363"/>
    </location>
</feature>
<dbReference type="FunFam" id="3.40.50.300:FF:000429">
    <property type="entry name" value="Preprotein translocase subunit SecA"/>
    <property type="match status" value="1"/>
</dbReference>
<evidence type="ECO:0000256" key="4">
    <source>
        <dbReference type="ARBA" id="ARBA00022475"/>
    </source>
</evidence>
<evidence type="ECO:0000256" key="6">
    <source>
        <dbReference type="ARBA" id="ARBA00022741"/>
    </source>
</evidence>
<dbReference type="Gene3D" id="3.10.450.50">
    <property type="match status" value="1"/>
</dbReference>
<sequence>KGQPVLLGTTSITNNETISAYLSRVGVPHEVLNAKNNEREGSIIAQAGKPGAVTVATNMAGRGVDIILGGNPPTEADASRVLECGGLHVIGTERHEARRIDNQLRGRAGRQGDPGSTQFFLSLDDDLVRVFGGDRISRLMETVNFPEDTPIESGIVSKAVNQAQQKVEGANFDARKHLLDFDDVLNKQRAVIYKKREQTLSAGEKNEILETVRNIISHVVEQAKERLLEMTEEEKPEKEREKEIEALEEKLKKVPEMIEPERGVIIGQHLVRILDTLWLEHLENLEALRDSVNIRAYGQHEPLVEYRREGLILFQTLNANFETLVFNTIFQLFEMDMKQMHPMAPSSPPAGGAPAGNPPKDAKNIGRNDPCWCGAKDSKTGKPIKYKHCHGRNV</sequence>
<evidence type="ECO:0000256" key="5">
    <source>
        <dbReference type="ARBA" id="ARBA00022490"/>
    </source>
</evidence>
<dbReference type="GO" id="GO:0017038">
    <property type="term" value="P:protein import"/>
    <property type="evidence" value="ECO:0007669"/>
    <property type="project" value="InterPro"/>
</dbReference>
<dbReference type="GO" id="GO:0006605">
    <property type="term" value="P:protein targeting"/>
    <property type="evidence" value="ECO:0007669"/>
    <property type="project" value="InterPro"/>
</dbReference>
<dbReference type="InterPro" id="IPR011116">
    <property type="entry name" value="SecA_Wing/Scaffold"/>
</dbReference>
<dbReference type="GO" id="GO:0031522">
    <property type="term" value="C:cell envelope Sec protein transport complex"/>
    <property type="evidence" value="ECO:0007669"/>
    <property type="project" value="TreeGrafter"/>
</dbReference>
<evidence type="ECO:0000256" key="9">
    <source>
        <dbReference type="ARBA" id="ARBA00022967"/>
    </source>
</evidence>
<dbReference type="InterPro" id="IPR014018">
    <property type="entry name" value="SecA_motor_DEAD"/>
</dbReference>
<feature type="domain" description="SecA family profile" evidence="14">
    <location>
        <begin position="1"/>
        <end position="152"/>
    </location>
</feature>
<dbReference type="CDD" id="cd18803">
    <property type="entry name" value="SF2_C_secA"/>
    <property type="match status" value="1"/>
</dbReference>
<evidence type="ECO:0000256" key="2">
    <source>
        <dbReference type="ARBA" id="ARBA00007650"/>
    </source>
</evidence>
<evidence type="ECO:0000256" key="12">
    <source>
        <dbReference type="SAM" id="MobiDB-lite"/>
    </source>
</evidence>
<evidence type="ECO:0000256" key="10">
    <source>
        <dbReference type="ARBA" id="ARBA00023010"/>
    </source>
</evidence>
<keyword evidence="6" id="KW-0547">Nucleotide-binding</keyword>
<reference evidence="15 16" key="1">
    <citation type="journal article" date="2015" name="Nature">
        <title>rRNA introns, odd ribosomes, and small enigmatic genomes across a large radiation of phyla.</title>
        <authorList>
            <person name="Brown C.T."/>
            <person name="Hug L.A."/>
            <person name="Thomas B.C."/>
            <person name="Sharon I."/>
            <person name="Castelle C.J."/>
            <person name="Singh A."/>
            <person name="Wilkins M.J."/>
            <person name="Williams K.H."/>
            <person name="Banfield J.F."/>
        </authorList>
    </citation>
    <scope>NUCLEOTIDE SEQUENCE [LARGE SCALE GENOMIC DNA]</scope>
</reference>
<dbReference type="AlphaFoldDB" id="A0A0G1P710"/>
<name>A0A0G1P710_9BACT</name>
<comment type="subcellular location">
    <subcellularLocation>
        <location evidence="1">Membrane</location>
        <topology evidence="1">Peripheral membrane protein</topology>
    </subcellularLocation>
</comment>
<evidence type="ECO:0000256" key="11">
    <source>
        <dbReference type="ARBA" id="ARBA00023136"/>
    </source>
</evidence>
<keyword evidence="4" id="KW-1003">Cell membrane</keyword>
<evidence type="ECO:0000313" key="15">
    <source>
        <dbReference type="EMBL" id="KKT92154.1"/>
    </source>
</evidence>
<feature type="non-terminal residue" evidence="15">
    <location>
        <position position="1"/>
    </location>
</feature>
<keyword evidence="8" id="KW-0653">Protein transport</keyword>
<dbReference type="PROSITE" id="PS01312">
    <property type="entry name" value="SECA"/>
    <property type="match status" value="1"/>
</dbReference>
<protein>
    <submittedName>
        <fullName evidence="15">Protein translocase subunit SecA</fullName>
    </submittedName>
</protein>
<evidence type="ECO:0000313" key="16">
    <source>
        <dbReference type="Proteomes" id="UP000033966"/>
    </source>
</evidence>
<dbReference type="Pfam" id="PF07516">
    <property type="entry name" value="SecA_SW"/>
    <property type="match status" value="1"/>
</dbReference>
<proteinExistence type="inferred from homology"/>
<dbReference type="EMBL" id="LCKF01000005">
    <property type="protein sequence ID" value="KKT92154.1"/>
    <property type="molecule type" value="Genomic_DNA"/>
</dbReference>
<dbReference type="InterPro" id="IPR001650">
    <property type="entry name" value="Helicase_C-like"/>
</dbReference>